<organism evidence="2 3">
    <name type="scientific">Vairimorpha apis BRL 01</name>
    <dbReference type="NCBI Taxonomy" id="1037528"/>
    <lineage>
        <taxon>Eukaryota</taxon>
        <taxon>Fungi</taxon>
        <taxon>Fungi incertae sedis</taxon>
        <taxon>Microsporidia</taxon>
        <taxon>Nosematidae</taxon>
        <taxon>Vairimorpha</taxon>
    </lineage>
</organism>
<keyword evidence="3" id="KW-1185">Reference proteome</keyword>
<dbReference type="Proteomes" id="UP000053780">
    <property type="component" value="Unassembled WGS sequence"/>
</dbReference>
<dbReference type="HOGENOM" id="CLU_1415563_0_0_1"/>
<evidence type="ECO:0000313" key="2">
    <source>
        <dbReference type="EMBL" id="EQB60250.1"/>
    </source>
</evidence>
<protein>
    <submittedName>
        <fullName evidence="2">Uncharacterized protein</fullName>
    </submittedName>
</protein>
<sequence length="193" mass="23288">MNNNNFKKFLFNDYTYFSKLNITCQHFKRCLEYIKNKILNHECIFDTLNITKEDNFDKYNLYFNNKIFTCRDSLELYEYSNFGKNLLKFCPTIKLNNTKCIYFDQFITNISNLIDNPKSSKNFFFITEYEKFEDFRNENGHQELLLTSPVFIIFILLIFLSSFGILAVIYMAFFDMREKSNQNTKNEVEEIEL</sequence>
<feature type="transmembrane region" description="Helical" evidence="1">
    <location>
        <begin position="150"/>
        <end position="173"/>
    </location>
</feature>
<gene>
    <name evidence="2" type="ORF">NAPIS_ORF02200</name>
</gene>
<keyword evidence="1" id="KW-0472">Membrane</keyword>
<keyword evidence="1" id="KW-1133">Transmembrane helix</keyword>
<proteinExistence type="predicted"/>
<keyword evidence="1" id="KW-0812">Transmembrane</keyword>
<dbReference type="EMBL" id="KE647313">
    <property type="protein sequence ID" value="EQB60250.1"/>
    <property type="molecule type" value="Genomic_DNA"/>
</dbReference>
<dbReference type="AlphaFoldDB" id="T0MGS8"/>
<reference evidence="2 3" key="1">
    <citation type="journal article" date="2013" name="BMC Genomics">
        <title>Genome sequencing and comparative genomics of honey bee microsporidia, Nosema apis reveal novel insights into host-parasite interactions.</title>
        <authorList>
            <person name="Chen Yp."/>
            <person name="Pettis J.S."/>
            <person name="Zhao Y."/>
            <person name="Liu X."/>
            <person name="Tallon L.J."/>
            <person name="Sadzewicz L.D."/>
            <person name="Li R."/>
            <person name="Zheng H."/>
            <person name="Huang S."/>
            <person name="Zhang X."/>
            <person name="Hamilton M.C."/>
            <person name="Pernal S.F."/>
            <person name="Melathopoulos A.P."/>
            <person name="Yan X."/>
            <person name="Evans J.D."/>
        </authorList>
    </citation>
    <scope>NUCLEOTIDE SEQUENCE [LARGE SCALE GENOMIC DNA]</scope>
    <source>
        <strain evidence="2 3">BRL 01</strain>
    </source>
</reference>
<evidence type="ECO:0000256" key="1">
    <source>
        <dbReference type="SAM" id="Phobius"/>
    </source>
</evidence>
<name>T0MGS8_9MICR</name>
<accession>T0MGS8</accession>
<dbReference type="VEuPathDB" id="MicrosporidiaDB:NAPIS_ORF02200"/>
<evidence type="ECO:0000313" key="3">
    <source>
        <dbReference type="Proteomes" id="UP000053780"/>
    </source>
</evidence>